<dbReference type="Pfam" id="PF01928">
    <property type="entry name" value="CYTH"/>
    <property type="match status" value="1"/>
</dbReference>
<evidence type="ECO:0000259" key="1">
    <source>
        <dbReference type="PROSITE" id="PS51707"/>
    </source>
</evidence>
<reference evidence="3" key="2">
    <citation type="submission" date="2021-08" db="EMBL/GenBank/DDBJ databases">
        <authorList>
            <person name="Tani A."/>
            <person name="Ola A."/>
            <person name="Ogura Y."/>
            <person name="Katsura K."/>
            <person name="Hayashi T."/>
        </authorList>
    </citation>
    <scope>NUCLEOTIDE SEQUENCE</scope>
    <source>
        <strain evidence="3">DSM 23674</strain>
    </source>
</reference>
<organism evidence="3 4">
    <name type="scientific">Methylobacterium thuringiense</name>
    <dbReference type="NCBI Taxonomy" id="1003091"/>
    <lineage>
        <taxon>Bacteria</taxon>
        <taxon>Pseudomonadati</taxon>
        <taxon>Pseudomonadota</taxon>
        <taxon>Alphaproteobacteria</taxon>
        <taxon>Hyphomicrobiales</taxon>
        <taxon>Methylobacteriaceae</taxon>
        <taxon>Methylobacterium</taxon>
    </lineage>
</organism>
<feature type="domain" description="CYTH" evidence="1">
    <location>
        <begin position="4"/>
        <end position="202"/>
    </location>
</feature>
<keyword evidence="4" id="KW-1185">Reference proteome</keyword>
<dbReference type="InterPro" id="IPR033469">
    <property type="entry name" value="CYTH-like_dom_sf"/>
</dbReference>
<comment type="caution">
    <text evidence="3">The sequence shown here is derived from an EMBL/GenBank/DDBJ whole genome shotgun (WGS) entry which is preliminary data.</text>
</comment>
<dbReference type="Proteomes" id="UP001055101">
    <property type="component" value="Unassembled WGS sequence"/>
</dbReference>
<dbReference type="SMART" id="SM00880">
    <property type="entry name" value="CHAD"/>
    <property type="match status" value="1"/>
</dbReference>
<evidence type="ECO:0000259" key="2">
    <source>
        <dbReference type="PROSITE" id="PS51708"/>
    </source>
</evidence>
<feature type="domain" description="CHAD" evidence="2">
    <location>
        <begin position="217"/>
        <end position="520"/>
    </location>
</feature>
<accession>A0ABQ4TU12</accession>
<gene>
    <name evidence="3" type="ORF">EKPJFOCH_3637</name>
</gene>
<dbReference type="SUPFAM" id="SSF55154">
    <property type="entry name" value="CYTH-like phosphatases"/>
    <property type="match status" value="1"/>
</dbReference>
<evidence type="ECO:0000313" key="3">
    <source>
        <dbReference type="EMBL" id="GJE57125.1"/>
    </source>
</evidence>
<reference evidence="3" key="1">
    <citation type="journal article" date="2021" name="Front. Microbiol.">
        <title>Comprehensive Comparative Genomics and Phenotyping of Methylobacterium Species.</title>
        <authorList>
            <person name="Alessa O."/>
            <person name="Ogura Y."/>
            <person name="Fujitani Y."/>
            <person name="Takami H."/>
            <person name="Hayashi T."/>
            <person name="Sahin N."/>
            <person name="Tani A."/>
        </authorList>
    </citation>
    <scope>NUCLEOTIDE SEQUENCE</scope>
    <source>
        <strain evidence="3">DSM 23674</strain>
    </source>
</reference>
<dbReference type="PANTHER" id="PTHR39569">
    <property type="entry name" value="INORGANIC TRIPHOSPHATASE"/>
    <property type="match status" value="1"/>
</dbReference>
<protein>
    <recommendedName>
        <fullName evidence="5">Inorganic triphosphatase</fullName>
    </recommendedName>
</protein>
<dbReference type="InterPro" id="IPR023577">
    <property type="entry name" value="CYTH_domain"/>
</dbReference>
<dbReference type="PROSITE" id="PS51708">
    <property type="entry name" value="CHAD"/>
    <property type="match status" value="1"/>
</dbReference>
<dbReference type="InterPro" id="IPR007899">
    <property type="entry name" value="CHAD_dom"/>
</dbReference>
<evidence type="ECO:0000313" key="4">
    <source>
        <dbReference type="Proteomes" id="UP001055101"/>
    </source>
</evidence>
<dbReference type="Gene3D" id="1.40.20.10">
    <property type="entry name" value="CHAD domain"/>
    <property type="match status" value="1"/>
</dbReference>
<dbReference type="CDD" id="cd07756">
    <property type="entry name" value="CYTH-like_Pase_CHAD"/>
    <property type="match status" value="1"/>
</dbReference>
<dbReference type="InterPro" id="IPR039013">
    <property type="entry name" value="YgiF"/>
</dbReference>
<sequence>MQTPREIELKLECDGPDLTALAGHPLLQAGEATTGILDTTYLDTPERDLHAAGLSLRLRREGERTIQTLKSAAPAAIGLFDRAEWEWDVAGPEPDLALLADTPAAAILAEAKSPDLTPLFRTMVERSRRPIRHGESRIVATLDVGRVETANGDVPLCEVELELDDGSPADLFALARTLSESAPLRLGVLSKGERGYALIADRLRKPSKAEPPALAEDILAGEAFAAIAKACLRHLRLNEDVFRHGRAPEALHQMRVALRRLRSAFTLFKPLLQHDETAQGLRETIKRVTEPFGTARNLDVFLGETLPAEIERRPDEPGLHDLKERLGAEREEAYAAVFAILDGAPWRGLLIDLVIWIEAGPWRAGKGVAGRDRAARDFAATVLERLRRRVKKHGRHLARLEPEARHRVRIEAKKLRYGAEFFGPLFPEKKAAKRHKTFVGALSDLQDHLGALNDLSTAHEIAHRLVAARDGKGEDKVGGGAEPPTGAALFAAGLTAADAEADVHAGALLRKADAAHEALVDVRPFWR</sequence>
<dbReference type="Gene3D" id="2.40.320.10">
    <property type="entry name" value="Hypothetical Protein Pfu-838710-001"/>
    <property type="match status" value="1"/>
</dbReference>
<dbReference type="RefSeq" id="WP_238232554.1">
    <property type="nucleotide sequence ID" value="NZ_BPRA01000017.1"/>
</dbReference>
<proteinExistence type="predicted"/>
<dbReference type="SMART" id="SM01118">
    <property type="entry name" value="CYTH"/>
    <property type="match status" value="1"/>
</dbReference>
<name>A0ABQ4TU12_9HYPH</name>
<evidence type="ECO:0008006" key="5">
    <source>
        <dbReference type="Google" id="ProtNLM"/>
    </source>
</evidence>
<dbReference type="Pfam" id="PF05235">
    <property type="entry name" value="CHAD"/>
    <property type="match status" value="1"/>
</dbReference>
<dbReference type="InterPro" id="IPR038186">
    <property type="entry name" value="CHAD_dom_sf"/>
</dbReference>
<dbReference type="PROSITE" id="PS51707">
    <property type="entry name" value="CYTH"/>
    <property type="match status" value="1"/>
</dbReference>
<dbReference type="EMBL" id="BPRA01000017">
    <property type="protein sequence ID" value="GJE57125.1"/>
    <property type="molecule type" value="Genomic_DNA"/>
</dbReference>
<dbReference type="PANTHER" id="PTHR39569:SF1">
    <property type="entry name" value="INORGANIC TRIPHOSPHATASE"/>
    <property type="match status" value="1"/>
</dbReference>